<name>A0A5B8V559_9SPHI</name>
<dbReference type="EMBL" id="CP042436">
    <property type="protein sequence ID" value="QEC65726.1"/>
    <property type="molecule type" value="Genomic_DNA"/>
</dbReference>
<reference evidence="13 14" key="1">
    <citation type="journal article" date="2017" name="Curr. Microbiol.">
        <title>Mucilaginibacter ginsenosidivorans sp. nov., Isolated from Soil of Ginseng Field.</title>
        <authorList>
            <person name="Kim M.M."/>
            <person name="Siddiqi M.Z."/>
            <person name="Im W.T."/>
        </authorList>
    </citation>
    <scope>NUCLEOTIDE SEQUENCE [LARGE SCALE GENOMIC DNA]</scope>
    <source>
        <strain evidence="13 14">Gsoil 3017</strain>
    </source>
</reference>
<dbReference type="AlphaFoldDB" id="A0A5B8V559"/>
<comment type="subcellular location">
    <subcellularLocation>
        <location evidence="2">Cell membrane</location>
    </subcellularLocation>
</comment>
<dbReference type="GO" id="GO:0030295">
    <property type="term" value="F:protein kinase activator activity"/>
    <property type="evidence" value="ECO:0007669"/>
    <property type="project" value="TreeGrafter"/>
</dbReference>
<feature type="domain" description="Histidine kinase" evidence="12">
    <location>
        <begin position="1"/>
        <end position="169"/>
    </location>
</feature>
<dbReference type="SMART" id="SM00387">
    <property type="entry name" value="HATPase_c"/>
    <property type="match status" value="1"/>
</dbReference>
<dbReference type="FunFam" id="3.30.565.10:FF:000023">
    <property type="entry name" value="PAS domain-containing sensor histidine kinase"/>
    <property type="match status" value="1"/>
</dbReference>
<evidence type="ECO:0000256" key="7">
    <source>
        <dbReference type="ARBA" id="ARBA00022741"/>
    </source>
</evidence>
<proteinExistence type="predicted"/>
<dbReference type="InterPro" id="IPR050351">
    <property type="entry name" value="BphY/WalK/GraS-like"/>
</dbReference>
<keyword evidence="9" id="KW-0067">ATP-binding</keyword>
<dbReference type="Proteomes" id="UP000321479">
    <property type="component" value="Chromosome"/>
</dbReference>
<organism evidence="13 14">
    <name type="scientific">Mucilaginibacter ginsenosidivorans</name>
    <dbReference type="NCBI Taxonomy" id="398053"/>
    <lineage>
        <taxon>Bacteria</taxon>
        <taxon>Pseudomonadati</taxon>
        <taxon>Bacteroidota</taxon>
        <taxon>Sphingobacteriia</taxon>
        <taxon>Sphingobacteriales</taxon>
        <taxon>Sphingobacteriaceae</taxon>
        <taxon>Mucilaginibacter</taxon>
    </lineage>
</organism>
<evidence type="ECO:0000313" key="13">
    <source>
        <dbReference type="EMBL" id="QEC65726.1"/>
    </source>
</evidence>
<evidence type="ECO:0000256" key="1">
    <source>
        <dbReference type="ARBA" id="ARBA00000085"/>
    </source>
</evidence>
<comment type="catalytic activity">
    <reaction evidence="1">
        <text>ATP + protein L-histidine = ADP + protein N-phospho-L-histidine.</text>
        <dbReference type="EC" id="2.7.13.3"/>
    </reaction>
</comment>
<sequence length="173" mass="19301">MDTLINNMLAFSKVGKKEINRSIIDMRSLAEDVWAELSKDPKCKAKAEIGELQQAIADRSLINQVWVNLLSNAIKYSANTPEPVVKIHSERKRDMIIYSVADNGVGFDMRYADKLFGVFQRLHSSEDFEGTGVGLAIVHRVITKHGGNVWAEGEVGKGAIFRFSLPVEKLKLV</sequence>
<evidence type="ECO:0000256" key="9">
    <source>
        <dbReference type="ARBA" id="ARBA00022840"/>
    </source>
</evidence>
<dbReference type="KEGG" id="mgin:FRZ54_19490"/>
<dbReference type="PRINTS" id="PR00344">
    <property type="entry name" value="BCTRLSENSOR"/>
</dbReference>
<dbReference type="InterPro" id="IPR004358">
    <property type="entry name" value="Sig_transdc_His_kin-like_C"/>
</dbReference>
<dbReference type="Pfam" id="PF02518">
    <property type="entry name" value="HATPase_c"/>
    <property type="match status" value="1"/>
</dbReference>
<evidence type="ECO:0000256" key="10">
    <source>
        <dbReference type="ARBA" id="ARBA00023012"/>
    </source>
</evidence>
<keyword evidence="8" id="KW-0418">Kinase</keyword>
<dbReference type="Gene3D" id="3.30.565.10">
    <property type="entry name" value="Histidine kinase-like ATPase, C-terminal domain"/>
    <property type="match status" value="1"/>
</dbReference>
<keyword evidence="14" id="KW-1185">Reference proteome</keyword>
<evidence type="ECO:0000313" key="14">
    <source>
        <dbReference type="Proteomes" id="UP000321479"/>
    </source>
</evidence>
<dbReference type="OrthoDB" id="9813151at2"/>
<keyword evidence="11" id="KW-0472">Membrane</keyword>
<dbReference type="GO" id="GO:0005886">
    <property type="term" value="C:plasma membrane"/>
    <property type="evidence" value="ECO:0007669"/>
    <property type="project" value="UniProtKB-SubCell"/>
</dbReference>
<dbReference type="InterPro" id="IPR036890">
    <property type="entry name" value="HATPase_C_sf"/>
</dbReference>
<dbReference type="InterPro" id="IPR005467">
    <property type="entry name" value="His_kinase_dom"/>
</dbReference>
<dbReference type="PANTHER" id="PTHR42878:SF15">
    <property type="entry name" value="BACTERIOPHYTOCHROME"/>
    <property type="match status" value="1"/>
</dbReference>
<keyword evidence="7" id="KW-0547">Nucleotide-binding</keyword>
<dbReference type="GO" id="GO:0005524">
    <property type="term" value="F:ATP binding"/>
    <property type="evidence" value="ECO:0007669"/>
    <property type="project" value="UniProtKB-KW"/>
</dbReference>
<dbReference type="InterPro" id="IPR003594">
    <property type="entry name" value="HATPase_dom"/>
</dbReference>
<keyword evidence="5" id="KW-0597">Phosphoprotein</keyword>
<evidence type="ECO:0000256" key="5">
    <source>
        <dbReference type="ARBA" id="ARBA00022553"/>
    </source>
</evidence>
<keyword evidence="4" id="KW-1003">Cell membrane</keyword>
<gene>
    <name evidence="13" type="ORF">FRZ54_19490</name>
</gene>
<dbReference type="SUPFAM" id="SSF55874">
    <property type="entry name" value="ATPase domain of HSP90 chaperone/DNA topoisomerase II/histidine kinase"/>
    <property type="match status" value="1"/>
</dbReference>
<dbReference type="EC" id="2.7.13.3" evidence="3"/>
<evidence type="ECO:0000256" key="3">
    <source>
        <dbReference type="ARBA" id="ARBA00012438"/>
    </source>
</evidence>
<evidence type="ECO:0000256" key="11">
    <source>
        <dbReference type="ARBA" id="ARBA00023136"/>
    </source>
</evidence>
<evidence type="ECO:0000259" key="12">
    <source>
        <dbReference type="PROSITE" id="PS50109"/>
    </source>
</evidence>
<protein>
    <recommendedName>
        <fullName evidence="3">histidine kinase</fullName>
        <ecNumber evidence="3">2.7.13.3</ecNumber>
    </recommendedName>
</protein>
<evidence type="ECO:0000256" key="8">
    <source>
        <dbReference type="ARBA" id="ARBA00022777"/>
    </source>
</evidence>
<accession>A0A5B8V559</accession>
<dbReference type="GO" id="GO:0000156">
    <property type="term" value="F:phosphorelay response regulator activity"/>
    <property type="evidence" value="ECO:0007669"/>
    <property type="project" value="TreeGrafter"/>
</dbReference>
<evidence type="ECO:0000256" key="6">
    <source>
        <dbReference type="ARBA" id="ARBA00022679"/>
    </source>
</evidence>
<dbReference type="PROSITE" id="PS50109">
    <property type="entry name" value="HIS_KIN"/>
    <property type="match status" value="1"/>
</dbReference>
<dbReference type="GO" id="GO:0007234">
    <property type="term" value="P:osmosensory signaling via phosphorelay pathway"/>
    <property type="evidence" value="ECO:0007669"/>
    <property type="project" value="TreeGrafter"/>
</dbReference>
<dbReference type="PANTHER" id="PTHR42878">
    <property type="entry name" value="TWO-COMPONENT HISTIDINE KINASE"/>
    <property type="match status" value="1"/>
</dbReference>
<evidence type="ECO:0000256" key="2">
    <source>
        <dbReference type="ARBA" id="ARBA00004236"/>
    </source>
</evidence>
<dbReference type="GO" id="GO:0004673">
    <property type="term" value="F:protein histidine kinase activity"/>
    <property type="evidence" value="ECO:0007669"/>
    <property type="project" value="UniProtKB-EC"/>
</dbReference>
<keyword evidence="10" id="KW-0902">Two-component regulatory system</keyword>
<evidence type="ECO:0000256" key="4">
    <source>
        <dbReference type="ARBA" id="ARBA00022475"/>
    </source>
</evidence>
<keyword evidence="6" id="KW-0808">Transferase</keyword>